<dbReference type="PROSITE" id="PS51671">
    <property type="entry name" value="ACT"/>
    <property type="match status" value="1"/>
</dbReference>
<dbReference type="AlphaFoldDB" id="A0A286IDW6"/>
<accession>A0A286IDW6</accession>
<dbReference type="EMBL" id="OCPC01000005">
    <property type="protein sequence ID" value="SOE18315.1"/>
    <property type="molecule type" value="Genomic_DNA"/>
</dbReference>
<dbReference type="InterPro" id="IPR045865">
    <property type="entry name" value="ACT-like_dom_sf"/>
</dbReference>
<dbReference type="Proteomes" id="UP000219465">
    <property type="component" value="Unassembled WGS sequence"/>
</dbReference>
<dbReference type="RefSeq" id="WP_097108808.1">
    <property type="nucleotide sequence ID" value="NZ_OCPC01000005.1"/>
</dbReference>
<dbReference type="PIRSF" id="PIRSF036480">
    <property type="entry name" value="FormyFH4_hydr"/>
    <property type="match status" value="1"/>
</dbReference>
<evidence type="ECO:0000256" key="3">
    <source>
        <dbReference type="HAMAP-Rule" id="MF_01927"/>
    </source>
</evidence>
<keyword evidence="1 3" id="KW-0554">One-carbon metabolism</keyword>
<reference evidence="7" key="1">
    <citation type="submission" date="2017-08" db="EMBL/GenBank/DDBJ databases">
        <authorList>
            <person name="Varghese N."/>
            <person name="Submissions S."/>
        </authorList>
    </citation>
    <scope>NUCLEOTIDE SEQUENCE [LARGE SCALE GENOMIC DNA]</scope>
    <source>
        <strain evidence="7">KCTC 23107</strain>
    </source>
</reference>
<dbReference type="NCBIfam" id="TIGR00655">
    <property type="entry name" value="PurU"/>
    <property type="match status" value="1"/>
</dbReference>
<keyword evidence="2 3" id="KW-0378">Hydrolase</keyword>
<organism evidence="6 7">
    <name type="scientific">Hoeflea halophila</name>
    <dbReference type="NCBI Taxonomy" id="714899"/>
    <lineage>
        <taxon>Bacteria</taxon>
        <taxon>Pseudomonadati</taxon>
        <taxon>Pseudomonadota</taxon>
        <taxon>Alphaproteobacteria</taxon>
        <taxon>Hyphomicrobiales</taxon>
        <taxon>Rhizobiaceae</taxon>
        <taxon>Hoeflea</taxon>
    </lineage>
</organism>
<dbReference type="Pfam" id="PF00551">
    <property type="entry name" value="Formyl_trans_N"/>
    <property type="match status" value="1"/>
</dbReference>
<dbReference type="Gene3D" id="3.30.70.260">
    <property type="match status" value="1"/>
</dbReference>
<dbReference type="CDD" id="cd04875">
    <property type="entry name" value="ACT_F4HF-DF"/>
    <property type="match status" value="1"/>
</dbReference>
<dbReference type="PRINTS" id="PR01575">
    <property type="entry name" value="FFH4HYDRLASE"/>
</dbReference>
<evidence type="ECO:0000256" key="4">
    <source>
        <dbReference type="NCBIfam" id="TIGR00655"/>
    </source>
</evidence>
<dbReference type="SUPFAM" id="SSF55021">
    <property type="entry name" value="ACT-like"/>
    <property type="match status" value="1"/>
</dbReference>
<dbReference type="HAMAP" id="MF_01927">
    <property type="entry name" value="PurU"/>
    <property type="match status" value="1"/>
</dbReference>
<proteinExistence type="inferred from homology"/>
<dbReference type="InterPro" id="IPR044074">
    <property type="entry name" value="PurU_ACT"/>
</dbReference>
<evidence type="ECO:0000313" key="7">
    <source>
        <dbReference type="Proteomes" id="UP000219465"/>
    </source>
</evidence>
<dbReference type="InterPro" id="IPR002376">
    <property type="entry name" value="Formyl_transf_N"/>
</dbReference>
<dbReference type="GO" id="GO:0006189">
    <property type="term" value="P:'de novo' IMP biosynthetic process"/>
    <property type="evidence" value="ECO:0007669"/>
    <property type="project" value="UniProtKB-UniRule"/>
</dbReference>
<dbReference type="GO" id="GO:0008864">
    <property type="term" value="F:formyltetrahydrofolate deformylase activity"/>
    <property type="evidence" value="ECO:0007669"/>
    <property type="project" value="UniProtKB-UniRule"/>
</dbReference>
<keyword evidence="3" id="KW-0658">Purine biosynthesis</keyword>
<name>A0A286IDW6_9HYPH</name>
<dbReference type="SUPFAM" id="SSF53328">
    <property type="entry name" value="Formyltransferase"/>
    <property type="match status" value="1"/>
</dbReference>
<keyword evidence="7" id="KW-1185">Reference proteome</keyword>
<dbReference type="EC" id="3.5.1.10" evidence="3 4"/>
<evidence type="ECO:0000256" key="2">
    <source>
        <dbReference type="ARBA" id="ARBA00022801"/>
    </source>
</evidence>
<dbReference type="CDD" id="cd08648">
    <property type="entry name" value="FMT_core_Formyl-FH4-Hydrolase_C"/>
    <property type="match status" value="1"/>
</dbReference>
<dbReference type="InterPro" id="IPR002912">
    <property type="entry name" value="ACT_dom"/>
</dbReference>
<gene>
    <name evidence="3" type="primary">purU</name>
    <name evidence="6" type="ORF">SAMN05877838_3237</name>
</gene>
<dbReference type="PANTHER" id="PTHR42706">
    <property type="entry name" value="FORMYLTETRAHYDROFOLATE DEFORMYLASE"/>
    <property type="match status" value="1"/>
</dbReference>
<sequence length="284" mass="31597">MAQPHFVITIACADQPGIVAAITTELAAIGANIAESGQFWDRQTNRFFMRIAIETPDGVDAESVKRALQAPVARFEMRLDINTVAKRPKIIIMVSKFDHAMLHLLYQIRVGWLDAEVVAIVSNHEDSRRTAEIEGVPYHYLPVTKDTKAEQEEKLLDLVTGSGADLVILARYMQVLSDKLSRRLFGKVINIHHSFLPSFKGAKPYHQAHERGVKLIGATAHYVTADLDEGPIIEQETERVSHAMTADDFVAAGRDIEARVLARAVKMHVESRVMLNGHKTVVFG</sequence>
<comment type="catalytic activity">
    <reaction evidence="3">
        <text>(6R)-10-formyltetrahydrofolate + H2O = (6S)-5,6,7,8-tetrahydrofolate + formate + H(+)</text>
        <dbReference type="Rhea" id="RHEA:19833"/>
        <dbReference type="ChEBI" id="CHEBI:15377"/>
        <dbReference type="ChEBI" id="CHEBI:15378"/>
        <dbReference type="ChEBI" id="CHEBI:15740"/>
        <dbReference type="ChEBI" id="CHEBI:57453"/>
        <dbReference type="ChEBI" id="CHEBI:195366"/>
        <dbReference type="EC" id="3.5.1.10"/>
    </reaction>
</comment>
<comment type="pathway">
    <text evidence="3">Purine metabolism; IMP biosynthesis via de novo pathway; formate from 10-formyl-5,6,7,8-tetrahydrofolate: step 1/1.</text>
</comment>
<comment type="function">
    <text evidence="3">Catalyzes the hydrolysis of 10-formyltetrahydrofolate (formyl-FH4) to formate and tetrahydrofolate (FH4).</text>
</comment>
<protein>
    <recommendedName>
        <fullName evidence="3 4">Formyltetrahydrofolate deformylase</fullName>
        <ecNumber evidence="3 4">3.5.1.10</ecNumber>
    </recommendedName>
    <alternativeName>
        <fullName evidence="3">Formyl-FH(4) hydrolase</fullName>
    </alternativeName>
</protein>
<dbReference type="Gene3D" id="3.40.50.170">
    <property type="entry name" value="Formyl transferase, N-terminal domain"/>
    <property type="match status" value="1"/>
</dbReference>
<feature type="domain" description="ACT" evidence="5">
    <location>
        <begin position="7"/>
        <end position="86"/>
    </location>
</feature>
<evidence type="ECO:0000259" key="5">
    <source>
        <dbReference type="PROSITE" id="PS51671"/>
    </source>
</evidence>
<dbReference type="GO" id="GO:0006730">
    <property type="term" value="P:one-carbon metabolic process"/>
    <property type="evidence" value="ECO:0007669"/>
    <property type="project" value="UniProtKB-KW"/>
</dbReference>
<dbReference type="OrthoDB" id="9806170at2"/>
<dbReference type="NCBIfam" id="NF004684">
    <property type="entry name" value="PRK06027.1"/>
    <property type="match status" value="1"/>
</dbReference>
<dbReference type="PANTHER" id="PTHR42706:SF1">
    <property type="entry name" value="FORMYLTETRAHYDROFOLATE DEFORMYLASE 2, MITOCHONDRIAL"/>
    <property type="match status" value="1"/>
</dbReference>
<comment type="similarity">
    <text evidence="3">Belongs to the PurU family.</text>
</comment>
<evidence type="ECO:0000313" key="6">
    <source>
        <dbReference type="EMBL" id="SOE18315.1"/>
    </source>
</evidence>
<dbReference type="InterPro" id="IPR041729">
    <property type="entry name" value="Formyl-FH4-Hydrolase_C"/>
</dbReference>
<dbReference type="UniPathway" id="UPA00074">
    <property type="reaction ID" value="UER00170"/>
</dbReference>
<dbReference type="InterPro" id="IPR036477">
    <property type="entry name" value="Formyl_transf_N_sf"/>
</dbReference>
<dbReference type="Pfam" id="PF13740">
    <property type="entry name" value="ACT_6"/>
    <property type="match status" value="1"/>
</dbReference>
<evidence type="ECO:0000256" key="1">
    <source>
        <dbReference type="ARBA" id="ARBA00022563"/>
    </source>
</evidence>
<dbReference type="InterPro" id="IPR004810">
    <property type="entry name" value="PurU"/>
</dbReference>
<feature type="active site" evidence="3">
    <location>
        <position position="228"/>
    </location>
</feature>